<dbReference type="NCBIfam" id="NF045952">
    <property type="entry name" value="MAG4270_fam"/>
    <property type="match status" value="1"/>
</dbReference>
<evidence type="ECO:0000259" key="1">
    <source>
        <dbReference type="Pfam" id="PF13391"/>
    </source>
</evidence>
<proteinExistence type="predicted"/>
<reference evidence="2 3" key="1">
    <citation type="journal article" date="2013" name="Genome Announc.">
        <title>Complete Genome Sequence of Mycoplasma hyorhinis Strain SK76.</title>
        <authorList>
            <person name="Goodison S."/>
            <person name="Urquidi V."/>
            <person name="Kumar D."/>
            <person name="Reyes L."/>
            <person name="Rosser C.J."/>
        </authorList>
    </citation>
    <scope>NUCLEOTIDE SEQUENCE [LARGE SCALE GENOMIC DNA]</scope>
    <source>
        <strain evidence="2 3">SK76</strain>
    </source>
</reference>
<evidence type="ECO:0000313" key="3">
    <source>
        <dbReference type="Proteomes" id="UP000009399"/>
    </source>
</evidence>
<dbReference type="GeneID" id="93248183"/>
<dbReference type="Pfam" id="PF13391">
    <property type="entry name" value="HNH_2"/>
    <property type="match status" value="1"/>
</dbReference>
<organism evidence="2 3">
    <name type="scientific">Mesomycoplasma hyorhinis SK76</name>
    <dbReference type="NCBI Taxonomy" id="1118964"/>
    <lineage>
        <taxon>Bacteria</taxon>
        <taxon>Bacillati</taxon>
        <taxon>Mycoplasmatota</taxon>
        <taxon>Mycoplasmoidales</taxon>
        <taxon>Metamycoplasmataceae</taxon>
        <taxon>Mesomycoplasma</taxon>
    </lineage>
</organism>
<dbReference type="EMBL" id="CP003914">
    <property type="protein sequence ID" value="AFX73972.1"/>
    <property type="molecule type" value="Genomic_DNA"/>
</dbReference>
<dbReference type="Proteomes" id="UP000009399">
    <property type="component" value="Chromosome"/>
</dbReference>
<feature type="domain" description="HNH nuclease" evidence="1">
    <location>
        <begin position="272"/>
        <end position="331"/>
    </location>
</feature>
<evidence type="ECO:0000313" key="2">
    <source>
        <dbReference type="EMBL" id="AFX73972.1"/>
    </source>
</evidence>
<dbReference type="InterPro" id="IPR003615">
    <property type="entry name" value="HNH_nuc"/>
</dbReference>
<protein>
    <recommendedName>
        <fullName evidence="1">HNH nuclease domain-containing protein</fullName>
    </recommendedName>
</protein>
<gene>
    <name evidence="2" type="ORF">MOS_040</name>
</gene>
<name>A0AAI8FCQ5_MESHY</name>
<accession>A0AAI8FCQ5</accession>
<dbReference type="KEGG" id="mhs:MOS_040"/>
<sequence length="387" mass="46531">MAINKNIYWDEINIVSNNFKKEDKFAAKFKGKIKFIYDYSSLVIHYFHYELEMCEIDILTTQSWFKSMNTNFKKREKVFSLLGLQQKPRASKIDHHLVNLSQDQLKKLNHFLKYDYESTIKNIIALTRGSNPSGELMSPNNAPIILEKEDVYFKNNFAIFFTNFFYPIVEIEDLREQIFNDTSKKQNYFQLFVQKATQQDSKFFKILKIIQYLSNHNKNFYERKDLGKKKLKELKELISIKNIEKDIKNSRQKFQQNIAKQQNMLFDFLPKEKAHIWPVSEIKRELIKIDKQSNNQNEYQKLLFAIEDYENCLVLSPDLHTAFDKNWFTFDEVTGHLIFMENNKEIQEFRTQLVKDGRINKIIQIPSKFFTKNRQKYLEKRNKKHII</sequence>
<dbReference type="AlphaFoldDB" id="A0AAI8FCQ5"/>
<dbReference type="RefSeq" id="WP_013301873.1">
    <property type="nucleotide sequence ID" value="NC_019552.1"/>
</dbReference>